<organism evidence="2 3">
    <name type="scientific">Phytophthora lilii</name>
    <dbReference type="NCBI Taxonomy" id="2077276"/>
    <lineage>
        <taxon>Eukaryota</taxon>
        <taxon>Sar</taxon>
        <taxon>Stramenopiles</taxon>
        <taxon>Oomycota</taxon>
        <taxon>Peronosporomycetes</taxon>
        <taxon>Peronosporales</taxon>
        <taxon>Peronosporaceae</taxon>
        <taxon>Phytophthora</taxon>
    </lineage>
</organism>
<comment type="caution">
    <text evidence="2">The sequence shown here is derived from an EMBL/GenBank/DDBJ whole genome shotgun (WGS) entry which is preliminary data.</text>
</comment>
<reference evidence="2" key="1">
    <citation type="submission" date="2023-04" db="EMBL/GenBank/DDBJ databases">
        <title>Phytophthora lilii NBRC 32176.</title>
        <authorList>
            <person name="Ichikawa N."/>
            <person name="Sato H."/>
            <person name="Tonouchi N."/>
        </authorList>
    </citation>
    <scope>NUCLEOTIDE SEQUENCE</scope>
    <source>
        <strain evidence="2">NBRC 32176</strain>
    </source>
</reference>
<evidence type="ECO:0000313" key="3">
    <source>
        <dbReference type="Proteomes" id="UP001165083"/>
    </source>
</evidence>
<feature type="compositionally biased region" description="Basic and acidic residues" evidence="1">
    <location>
        <begin position="101"/>
        <end position="116"/>
    </location>
</feature>
<keyword evidence="3" id="KW-1185">Reference proteome</keyword>
<gene>
    <name evidence="2" type="ORF">Plil01_001492500</name>
</gene>
<evidence type="ECO:0000256" key="1">
    <source>
        <dbReference type="SAM" id="MobiDB-lite"/>
    </source>
</evidence>
<name>A0A9W6XBD1_9STRA</name>
<dbReference type="AlphaFoldDB" id="A0A9W6XBD1"/>
<dbReference type="EMBL" id="BSXW01001249">
    <property type="protein sequence ID" value="GMF35113.1"/>
    <property type="molecule type" value="Genomic_DNA"/>
</dbReference>
<sequence length="123" mass="13559">MGWSAQVKTNLQSTPFLLSFNLSLLNYQQAVSSRLYRTSSMGNILSCYKVNKPDTCRTPTSNNQVVTPSVSFKADEGNVDQACENPKESDNFQGTPKFSKPAKDHTPLLSRGDSEAGHYSGRH</sequence>
<protein>
    <submittedName>
        <fullName evidence="2">Unnamed protein product</fullName>
    </submittedName>
</protein>
<accession>A0A9W6XBD1</accession>
<evidence type="ECO:0000313" key="2">
    <source>
        <dbReference type="EMBL" id="GMF35113.1"/>
    </source>
</evidence>
<feature type="region of interest" description="Disordered" evidence="1">
    <location>
        <begin position="76"/>
        <end position="123"/>
    </location>
</feature>
<dbReference type="Proteomes" id="UP001165083">
    <property type="component" value="Unassembled WGS sequence"/>
</dbReference>
<proteinExistence type="predicted"/>